<evidence type="ECO:0000256" key="3">
    <source>
        <dbReference type="ARBA" id="ARBA00022723"/>
    </source>
</evidence>
<dbReference type="CDD" id="cd11049">
    <property type="entry name" value="CYP170A1-like"/>
    <property type="match status" value="1"/>
</dbReference>
<name>K4QT57_STRDJ</name>
<gene>
    <name evidence="9" type="primary">ptlI</name>
    <name evidence="9" type="ORF">BN159_1442</name>
</gene>
<dbReference type="Proteomes" id="UP000008043">
    <property type="component" value="Chromosome"/>
</dbReference>
<evidence type="ECO:0000256" key="1">
    <source>
        <dbReference type="ARBA" id="ARBA00010617"/>
    </source>
</evidence>
<evidence type="ECO:0000313" key="10">
    <source>
        <dbReference type="Proteomes" id="UP000008043"/>
    </source>
</evidence>
<dbReference type="PROSITE" id="PS00086">
    <property type="entry name" value="CYTOCHROME_P450"/>
    <property type="match status" value="1"/>
</dbReference>
<evidence type="ECO:0000256" key="8">
    <source>
        <dbReference type="RuleBase" id="RU000461"/>
    </source>
</evidence>
<dbReference type="PATRIC" id="fig|1214101.3.peg.1461"/>
<dbReference type="OrthoDB" id="4746309at2"/>
<keyword evidence="3 7" id="KW-0479">Metal-binding</keyword>
<keyword evidence="2 7" id="KW-0349">Heme</keyword>
<proteinExistence type="inferred from homology"/>
<dbReference type="AlphaFoldDB" id="K4QT57"/>
<keyword evidence="5 7" id="KW-0408">Iron</keyword>
<dbReference type="EMBL" id="HE971709">
    <property type="protein sequence ID" value="CCK25821.1"/>
    <property type="molecule type" value="Genomic_DNA"/>
</dbReference>
<dbReference type="GO" id="GO:0016705">
    <property type="term" value="F:oxidoreductase activity, acting on paired donors, with incorporation or reduction of molecular oxygen"/>
    <property type="evidence" value="ECO:0007669"/>
    <property type="project" value="InterPro"/>
</dbReference>
<dbReference type="InterPro" id="IPR036396">
    <property type="entry name" value="Cyt_P450_sf"/>
</dbReference>
<reference evidence="9 10" key="1">
    <citation type="journal article" date="2012" name="J. Bacteriol.">
        <title>Genome sequence of the bacterium Streptomyces davawensis JCM 4913 and heterologous production of the unique antibiotic roseoflavin.</title>
        <authorList>
            <person name="Jankowitsch F."/>
            <person name="Schwarz J."/>
            <person name="Ruckert C."/>
            <person name="Gust B."/>
            <person name="Szczepanowski R."/>
            <person name="Blom J."/>
            <person name="Pelzer S."/>
            <person name="Kalinowski J."/>
            <person name="Mack M."/>
        </authorList>
    </citation>
    <scope>NUCLEOTIDE SEQUENCE [LARGE SCALE GENOMIC DNA]</scope>
    <source>
        <strain evidence="10">DSM 101723 / JCM 4913 / KCC S-0913 / 768</strain>
    </source>
</reference>
<keyword evidence="10" id="KW-1185">Reference proteome</keyword>
<dbReference type="PRINTS" id="PR00463">
    <property type="entry name" value="EP450I"/>
</dbReference>
<evidence type="ECO:0000256" key="7">
    <source>
        <dbReference type="PIRSR" id="PIRSR602401-1"/>
    </source>
</evidence>
<dbReference type="Gene3D" id="1.10.630.10">
    <property type="entry name" value="Cytochrome P450"/>
    <property type="match status" value="1"/>
</dbReference>
<comment type="similarity">
    <text evidence="1 8">Belongs to the cytochrome P450 family.</text>
</comment>
<keyword evidence="6 8" id="KW-0503">Monooxygenase</keyword>
<dbReference type="PANTHER" id="PTHR24291">
    <property type="entry name" value="CYTOCHROME P450 FAMILY 4"/>
    <property type="match status" value="1"/>
</dbReference>
<sequence length="441" mass="48804">MSFTTGTAPGAIPGLGHIWPLMRSPVDFLTSLPDYGDLVEIRLGVTPGYVPCHPELLRQTLIDDRTFDKGGKYYDRARAMAGNGVATCAHKDHRRQRRMMQPAFHHQQLERYGPVVEEEIAALTEHWGDEQVIDAYSVLYGLSLRTVTRTLFAAKVDEEVVEGIRHSFDIAFSGFFRQMFLPRAVLELPLPANRRHRRALGHLRDTVHRVVADSRATEGDEGNVLAALMASEPDDQEIHDQVVTVLAAGSETVASTLTWALYLLSEHPEAARALQNEIDTVLAGRPARWADIPQLPGLHRVVNETVRLYPAGWLFTRVTTRDVELAGTLLKEGSTVVITPVPVHRNTELFEDAAAFAPERWLPERISGLPRGAFAGFGTGPRKCVGDDYGVGECVLALAAILGGWDVQCEPGADTRPVPLAAFYRPRKLTMRLIRRVGHHG</sequence>
<dbReference type="InterPro" id="IPR050196">
    <property type="entry name" value="Cytochrome_P450_Monoox"/>
</dbReference>
<dbReference type="GO" id="GO:0020037">
    <property type="term" value="F:heme binding"/>
    <property type="evidence" value="ECO:0007669"/>
    <property type="project" value="InterPro"/>
</dbReference>
<evidence type="ECO:0000256" key="5">
    <source>
        <dbReference type="ARBA" id="ARBA00023004"/>
    </source>
</evidence>
<dbReference type="SUPFAM" id="SSF48264">
    <property type="entry name" value="Cytochrome P450"/>
    <property type="match status" value="1"/>
</dbReference>
<dbReference type="HOGENOM" id="CLU_001570_5_1_11"/>
<organism evidence="9 10">
    <name type="scientific">Streptomyces davaonensis (strain DSM 101723 / JCM 4913 / KCC S-0913 / 768)</name>
    <dbReference type="NCBI Taxonomy" id="1214101"/>
    <lineage>
        <taxon>Bacteria</taxon>
        <taxon>Bacillati</taxon>
        <taxon>Actinomycetota</taxon>
        <taxon>Actinomycetes</taxon>
        <taxon>Kitasatosporales</taxon>
        <taxon>Streptomycetaceae</taxon>
        <taxon>Streptomyces</taxon>
    </lineage>
</organism>
<dbReference type="KEGG" id="sdv:BN159_1442"/>
<evidence type="ECO:0000256" key="4">
    <source>
        <dbReference type="ARBA" id="ARBA00023002"/>
    </source>
</evidence>
<dbReference type="InterPro" id="IPR017972">
    <property type="entry name" value="Cyt_P450_CS"/>
</dbReference>
<dbReference type="InterPro" id="IPR002401">
    <property type="entry name" value="Cyt_P450_E_grp-I"/>
</dbReference>
<dbReference type="GO" id="GO:0004497">
    <property type="term" value="F:monooxygenase activity"/>
    <property type="evidence" value="ECO:0007669"/>
    <property type="project" value="UniProtKB-KW"/>
</dbReference>
<dbReference type="GO" id="GO:0005506">
    <property type="term" value="F:iron ion binding"/>
    <property type="evidence" value="ECO:0007669"/>
    <property type="project" value="InterPro"/>
</dbReference>
<keyword evidence="4 8" id="KW-0560">Oxidoreductase</keyword>
<feature type="binding site" description="axial binding residue" evidence="7">
    <location>
        <position position="384"/>
    </location>
    <ligand>
        <name>heme</name>
        <dbReference type="ChEBI" id="CHEBI:30413"/>
    </ligand>
    <ligandPart>
        <name>Fe</name>
        <dbReference type="ChEBI" id="CHEBI:18248"/>
    </ligandPart>
</feature>
<dbReference type="PRINTS" id="PR00385">
    <property type="entry name" value="P450"/>
</dbReference>
<dbReference type="Pfam" id="PF00067">
    <property type="entry name" value="p450"/>
    <property type="match status" value="1"/>
</dbReference>
<dbReference type="eggNOG" id="COG2124">
    <property type="taxonomic scope" value="Bacteria"/>
</dbReference>
<evidence type="ECO:0000313" key="9">
    <source>
        <dbReference type="EMBL" id="CCK25821.1"/>
    </source>
</evidence>
<dbReference type="STRING" id="1214101.BN159_1442"/>
<dbReference type="PANTHER" id="PTHR24291:SF50">
    <property type="entry name" value="BIFUNCTIONAL ALBAFLAVENONE MONOOXYGENASE_TERPENE SYNTHASE"/>
    <property type="match status" value="1"/>
</dbReference>
<evidence type="ECO:0000256" key="6">
    <source>
        <dbReference type="ARBA" id="ARBA00023033"/>
    </source>
</evidence>
<comment type="cofactor">
    <cofactor evidence="7">
        <name>heme</name>
        <dbReference type="ChEBI" id="CHEBI:30413"/>
    </cofactor>
</comment>
<accession>K4QT57</accession>
<evidence type="ECO:0000256" key="2">
    <source>
        <dbReference type="ARBA" id="ARBA00022617"/>
    </source>
</evidence>
<dbReference type="InterPro" id="IPR001128">
    <property type="entry name" value="Cyt_P450"/>
</dbReference>
<protein>
    <submittedName>
        <fullName evidence="9">Cytochrome P450</fullName>
    </submittedName>
</protein>